<keyword evidence="4" id="KW-0720">Serine protease</keyword>
<proteinExistence type="inferred from homology"/>
<evidence type="ECO:0000256" key="3">
    <source>
        <dbReference type="ARBA" id="ARBA00022801"/>
    </source>
</evidence>
<dbReference type="Gene3D" id="3.40.50.880">
    <property type="match status" value="1"/>
</dbReference>
<keyword evidence="3" id="KW-0378">Hydrolase</keyword>
<dbReference type="AlphaFoldDB" id="A0A7K1J337"/>
<keyword evidence="6" id="KW-1185">Reference proteome</keyword>
<dbReference type="InterPro" id="IPR029062">
    <property type="entry name" value="Class_I_gatase-like"/>
</dbReference>
<dbReference type="Pfam" id="PF03575">
    <property type="entry name" value="Peptidase_S51"/>
    <property type="match status" value="1"/>
</dbReference>
<dbReference type="GO" id="GO:0006508">
    <property type="term" value="P:proteolysis"/>
    <property type="evidence" value="ECO:0007669"/>
    <property type="project" value="UniProtKB-KW"/>
</dbReference>
<dbReference type="SUPFAM" id="SSF52317">
    <property type="entry name" value="Class I glutamine amidotransferase-like"/>
    <property type="match status" value="1"/>
</dbReference>
<name>A0A7K1J337_9BIFI</name>
<keyword evidence="2" id="KW-0645">Protease</keyword>
<evidence type="ECO:0000256" key="1">
    <source>
        <dbReference type="ARBA" id="ARBA00006534"/>
    </source>
</evidence>
<dbReference type="GO" id="GO:0008236">
    <property type="term" value="F:serine-type peptidase activity"/>
    <property type="evidence" value="ECO:0007669"/>
    <property type="project" value="UniProtKB-KW"/>
</dbReference>
<evidence type="ECO:0000313" key="6">
    <source>
        <dbReference type="Proteomes" id="UP000487882"/>
    </source>
</evidence>
<dbReference type="InterPro" id="IPR005320">
    <property type="entry name" value="Peptidase_S51"/>
</dbReference>
<comment type="similarity">
    <text evidence="1">Belongs to the peptidase S51 family.</text>
</comment>
<dbReference type="EMBL" id="WNLP01000001">
    <property type="protein sequence ID" value="MUH58972.1"/>
    <property type="molecule type" value="Genomic_DNA"/>
</dbReference>
<accession>A0A7K1J337</accession>
<gene>
    <name evidence="5" type="ORF">GSD1FS_0270</name>
</gene>
<dbReference type="RefSeq" id="WP_155588031.1">
    <property type="nucleotide sequence ID" value="NZ_WNLP01000001.1"/>
</dbReference>
<evidence type="ECO:0000256" key="2">
    <source>
        <dbReference type="ARBA" id="ARBA00022670"/>
    </source>
</evidence>
<dbReference type="PANTHER" id="PTHR20842:SF0">
    <property type="entry name" value="ALPHA-ASPARTYL DIPEPTIDASE"/>
    <property type="match status" value="1"/>
</dbReference>
<evidence type="ECO:0000256" key="4">
    <source>
        <dbReference type="ARBA" id="ARBA00022825"/>
    </source>
</evidence>
<organism evidence="5 6">
    <name type="scientific">Bifidobacterium canis</name>
    <dbReference type="NCBI Taxonomy" id="2610880"/>
    <lineage>
        <taxon>Bacteria</taxon>
        <taxon>Bacillati</taxon>
        <taxon>Actinomycetota</taxon>
        <taxon>Actinomycetes</taxon>
        <taxon>Bifidobacteriales</taxon>
        <taxon>Bifidobacteriaceae</taxon>
        <taxon>Bifidobacterium</taxon>
    </lineage>
</organism>
<reference evidence="5 6" key="1">
    <citation type="submission" date="2019-09" db="EMBL/GenBank/DDBJ databases">
        <title>Bifidobacterium canis sp. nov., isolated from the digestive tract of German Shepherd dog puppy.</title>
        <authorList>
            <person name="Bunesova V."/>
        </authorList>
    </citation>
    <scope>NUCLEOTIDE SEQUENCE [LARGE SCALE GENOMIC DNA]</scope>
    <source>
        <strain evidence="5 6">GSD1FS</strain>
    </source>
</reference>
<sequence length="226" mass="24322">MSDSRTTGSDTLLLASTSTAIARVLKPYARQLQGKRMAFIPTASDAETYGIANRLARWRFACMGIDVHMVNVAREPYETISGELRLADAIYVCGGNTFHLMHHLNASGASVLIRNKVARGALYIGESAGAVAASPDVGYIAAMDDDRIAGYTQGLALTRYRVIPHMGALMLGNAAARIYAEHQSDSRYVALRNTQALVVSNTQARVIDATSHFAIGVEHTGFFGLT</sequence>
<evidence type="ECO:0000313" key="5">
    <source>
        <dbReference type="EMBL" id="MUH58972.1"/>
    </source>
</evidence>
<protein>
    <submittedName>
        <fullName evidence="5">Peptidase</fullName>
    </submittedName>
</protein>
<dbReference type="PANTHER" id="PTHR20842">
    <property type="entry name" value="PROTEASE S51 ALPHA-ASPARTYL DIPEPTIDASE"/>
    <property type="match status" value="1"/>
</dbReference>
<dbReference type="Proteomes" id="UP000487882">
    <property type="component" value="Unassembled WGS sequence"/>
</dbReference>
<comment type="caution">
    <text evidence="5">The sequence shown here is derived from an EMBL/GenBank/DDBJ whole genome shotgun (WGS) entry which is preliminary data.</text>
</comment>